<sequence>MRKLPVFRCVFIGGNKGVVHQTISMVILLKLDSHNDVYFDEFCYLNSEHDFV</sequence>
<comment type="caution">
    <text evidence="1">The sequence shown here is derived from an EMBL/GenBank/DDBJ whole genome shotgun (WGS) entry which is preliminary data.</text>
</comment>
<accession>D1NZG4</accession>
<proteinExistence type="predicted"/>
<dbReference type="Proteomes" id="UP000005512">
    <property type="component" value="Unassembled WGS sequence"/>
</dbReference>
<dbReference type="AlphaFoldDB" id="D1NZG4"/>
<gene>
    <name evidence="1" type="ORF">PROVRUST_05318</name>
</gene>
<dbReference type="EMBL" id="ABXV02000013">
    <property type="protein sequence ID" value="EFB73230.1"/>
    <property type="molecule type" value="Genomic_DNA"/>
</dbReference>
<evidence type="ECO:0000313" key="1">
    <source>
        <dbReference type="EMBL" id="EFB73230.1"/>
    </source>
</evidence>
<evidence type="ECO:0000313" key="2">
    <source>
        <dbReference type="Proteomes" id="UP000005512"/>
    </source>
</evidence>
<organism evidence="1 2">
    <name type="scientific">Providencia rustigianii DSM 4541</name>
    <dbReference type="NCBI Taxonomy" id="500637"/>
    <lineage>
        <taxon>Bacteria</taxon>
        <taxon>Pseudomonadati</taxon>
        <taxon>Pseudomonadota</taxon>
        <taxon>Gammaproteobacteria</taxon>
        <taxon>Enterobacterales</taxon>
        <taxon>Morganellaceae</taxon>
        <taxon>Providencia</taxon>
    </lineage>
</organism>
<dbReference type="STRING" id="500637.PROVRUST_05318"/>
<protein>
    <submittedName>
        <fullName evidence="1">Uncharacterized protein</fullName>
    </submittedName>
</protein>
<dbReference type="HOGENOM" id="CLU_3083601_0_0_6"/>
<keyword evidence="2" id="KW-1185">Reference proteome</keyword>
<reference evidence="1" key="1">
    <citation type="submission" date="2009-12" db="EMBL/GenBank/DDBJ databases">
        <authorList>
            <person name="Weinstock G."/>
            <person name="Sodergren E."/>
            <person name="Clifton S."/>
            <person name="Fulton L."/>
            <person name="Fulton B."/>
            <person name="Courtney L."/>
            <person name="Fronick C."/>
            <person name="Harrison M."/>
            <person name="Strong C."/>
            <person name="Farmer C."/>
            <person name="Delahaunty K."/>
            <person name="Markovic C."/>
            <person name="Hall O."/>
            <person name="Minx P."/>
            <person name="Tomlinson C."/>
            <person name="Mitreva M."/>
            <person name="Nelson J."/>
            <person name="Hou S."/>
            <person name="Wollam A."/>
            <person name="Pepin K.H."/>
            <person name="Johnson M."/>
            <person name="Bhonagiri V."/>
            <person name="Nash W.E."/>
            <person name="Warren W."/>
            <person name="Chinwalla A."/>
            <person name="Mardis E.R."/>
            <person name="Wilson R.K."/>
        </authorList>
    </citation>
    <scope>NUCLEOTIDE SEQUENCE [LARGE SCALE GENOMIC DNA]</scope>
    <source>
        <strain evidence="1">DSM 4541</strain>
    </source>
</reference>
<name>D1NZG4_9GAMM</name>